<sequence length="97" mass="10676">MSYSPRPLPASSPTRSWLLFTWIPSGNSRQIGRPGQPHVGALLCLHTYIHTYIHTQTPPCVPDSLAGTLSACWALRFPSLASRRARAALTNRPLVDL</sequence>
<reference evidence="1" key="1">
    <citation type="submission" date="2018-11" db="EMBL/GenBank/DDBJ databases">
        <authorList>
            <consortium name="Pathogen Informatics"/>
        </authorList>
    </citation>
    <scope>NUCLEOTIDE SEQUENCE</scope>
</reference>
<dbReference type="Proteomes" id="UP000784294">
    <property type="component" value="Unassembled WGS sequence"/>
</dbReference>
<accession>A0A448XPC7</accession>
<organism evidence="1 2">
    <name type="scientific">Protopolystoma xenopodis</name>
    <dbReference type="NCBI Taxonomy" id="117903"/>
    <lineage>
        <taxon>Eukaryota</taxon>
        <taxon>Metazoa</taxon>
        <taxon>Spiralia</taxon>
        <taxon>Lophotrochozoa</taxon>
        <taxon>Platyhelminthes</taxon>
        <taxon>Monogenea</taxon>
        <taxon>Polyopisthocotylea</taxon>
        <taxon>Polystomatidea</taxon>
        <taxon>Polystomatidae</taxon>
        <taxon>Protopolystoma</taxon>
    </lineage>
</organism>
<keyword evidence="2" id="KW-1185">Reference proteome</keyword>
<name>A0A448XPC7_9PLAT</name>
<evidence type="ECO:0000313" key="1">
    <source>
        <dbReference type="EMBL" id="VEL41685.1"/>
    </source>
</evidence>
<proteinExistence type="predicted"/>
<protein>
    <submittedName>
        <fullName evidence="1">Uncharacterized protein</fullName>
    </submittedName>
</protein>
<dbReference type="EMBL" id="CAAALY010270548">
    <property type="protein sequence ID" value="VEL41685.1"/>
    <property type="molecule type" value="Genomic_DNA"/>
</dbReference>
<evidence type="ECO:0000313" key="2">
    <source>
        <dbReference type="Proteomes" id="UP000784294"/>
    </source>
</evidence>
<dbReference type="AlphaFoldDB" id="A0A448XPC7"/>
<gene>
    <name evidence="1" type="ORF">PXEA_LOCUS35125</name>
</gene>
<comment type="caution">
    <text evidence="1">The sequence shown here is derived from an EMBL/GenBank/DDBJ whole genome shotgun (WGS) entry which is preliminary data.</text>
</comment>